<sequence>MGRFVLVPVIPGDLVHRAAQCEQFHLCRFLPEDDVDLEALVNDMNSSLESLYSTCSSQQTESTPLLHNGQTSSSHQHHHHHTQLNHPRQDSPQRSLRRSQPMHILAVRRLQVEEQQLRTSSLPAIPNPFPELCSPASSPVLSPGSLPPGEPSTGKYIVKIFSEDGMGKVVEIPADMTARDLCQLLVYKSHCVDNNSWALVEHHPLLGLERCLEDHELVVQVQASMNSDSRFLFRKNYAKYEFFRNPLTFFPEHMVAWCQETNRPIPPSQLLQNFLATSSCPEIQGYLYVKEMGRKSWKKIYMFLRRSGLYCSTKGTSKEPRHLQLLADLEDSNIFTVITGKKQHGAPTDYGFCIKPNKGRGELKELRLLCAEDEQGRTCWMTAFRLFKYGIVLYQNFKIPQQRKTLISHFPAPVRSVSENSLVAMDFSGRIGRVIDNPVEAQRAKLQTLYRRHSLFSQLWFHGRISREESHRIIHQQGQVDGLFLLRVSQSNPKAFVLTLCHHQKIKHFQILPCEEDGQVFFSLDDGATKFTDLIQLVEFYQLNRGVLPCKLKHPCTVVAL</sequence>
<dbReference type="SMART" id="SM00314">
    <property type="entry name" value="RA"/>
    <property type="match status" value="1"/>
</dbReference>
<evidence type="ECO:0000256" key="4">
    <source>
        <dbReference type="ARBA" id="ARBA00022553"/>
    </source>
</evidence>
<evidence type="ECO:0000313" key="12">
    <source>
        <dbReference type="Proteomes" id="UP000472264"/>
    </source>
</evidence>
<comment type="subcellular location">
    <subcellularLocation>
        <location evidence="1">Cytoplasm</location>
    </subcellularLocation>
</comment>
<dbReference type="PROSITE" id="PS50001">
    <property type="entry name" value="SH2"/>
    <property type="match status" value="1"/>
</dbReference>
<dbReference type="Proteomes" id="UP000472264">
    <property type="component" value="Chromosome 6"/>
</dbReference>
<dbReference type="InterPro" id="IPR039664">
    <property type="entry name" value="GRB/APBB1IP"/>
</dbReference>
<evidence type="ECO:0000256" key="1">
    <source>
        <dbReference type="ARBA" id="ARBA00004496"/>
    </source>
</evidence>
<dbReference type="InterPro" id="IPR029071">
    <property type="entry name" value="Ubiquitin-like_domsf"/>
</dbReference>
<keyword evidence="3" id="KW-0963">Cytoplasm</keyword>
<dbReference type="GO" id="GO:0046627">
    <property type="term" value="P:negative regulation of insulin receptor signaling pathway"/>
    <property type="evidence" value="ECO:0007669"/>
    <property type="project" value="TreeGrafter"/>
</dbReference>
<dbReference type="GO" id="GO:0005158">
    <property type="term" value="F:insulin receptor binding"/>
    <property type="evidence" value="ECO:0007669"/>
    <property type="project" value="TreeGrafter"/>
</dbReference>
<accession>A0A665UIW1</accession>
<dbReference type="SMART" id="SM00252">
    <property type="entry name" value="SH2"/>
    <property type="match status" value="1"/>
</dbReference>
<dbReference type="InterPro" id="IPR000159">
    <property type="entry name" value="RA_dom"/>
</dbReference>
<dbReference type="Pfam" id="PF00017">
    <property type="entry name" value="SH2"/>
    <property type="match status" value="1"/>
</dbReference>
<evidence type="ECO:0000256" key="6">
    <source>
        <dbReference type="PROSITE-ProRule" id="PRU00191"/>
    </source>
</evidence>
<dbReference type="SUPFAM" id="SSF50729">
    <property type="entry name" value="PH domain-like"/>
    <property type="match status" value="1"/>
</dbReference>
<dbReference type="GO" id="GO:0030178">
    <property type="term" value="P:negative regulation of Wnt signaling pathway"/>
    <property type="evidence" value="ECO:0007669"/>
    <property type="project" value="TreeGrafter"/>
</dbReference>
<dbReference type="InterPro" id="IPR000980">
    <property type="entry name" value="SH2"/>
</dbReference>
<gene>
    <name evidence="11" type="primary">grb10b</name>
</gene>
<dbReference type="InterPro" id="IPR011993">
    <property type="entry name" value="PH-like_dom_sf"/>
</dbReference>
<reference evidence="11" key="3">
    <citation type="submission" date="2025-09" db="UniProtKB">
        <authorList>
            <consortium name="Ensembl"/>
        </authorList>
    </citation>
    <scope>IDENTIFICATION</scope>
</reference>
<organism evidence="11 12">
    <name type="scientific">Echeneis naucrates</name>
    <name type="common">Live sharksucker</name>
    <dbReference type="NCBI Taxonomy" id="173247"/>
    <lineage>
        <taxon>Eukaryota</taxon>
        <taxon>Metazoa</taxon>
        <taxon>Chordata</taxon>
        <taxon>Craniata</taxon>
        <taxon>Vertebrata</taxon>
        <taxon>Euteleostomi</taxon>
        <taxon>Actinopterygii</taxon>
        <taxon>Neopterygii</taxon>
        <taxon>Teleostei</taxon>
        <taxon>Neoteleostei</taxon>
        <taxon>Acanthomorphata</taxon>
        <taxon>Carangaria</taxon>
        <taxon>Carangiformes</taxon>
        <taxon>Echeneidae</taxon>
        <taxon>Echeneis</taxon>
    </lineage>
</organism>
<evidence type="ECO:0000256" key="2">
    <source>
        <dbReference type="ARBA" id="ARBA00006708"/>
    </source>
</evidence>
<reference evidence="11" key="2">
    <citation type="submission" date="2025-08" db="UniProtKB">
        <authorList>
            <consortium name="Ensembl"/>
        </authorList>
    </citation>
    <scope>IDENTIFICATION</scope>
</reference>
<dbReference type="GO" id="GO:0005737">
    <property type="term" value="C:cytoplasm"/>
    <property type="evidence" value="ECO:0007669"/>
    <property type="project" value="UniProtKB-SubCell"/>
</dbReference>
<feature type="domain" description="PH" evidence="9">
    <location>
        <begin position="280"/>
        <end position="389"/>
    </location>
</feature>
<dbReference type="Pfam" id="PF08947">
    <property type="entry name" value="BPS"/>
    <property type="match status" value="1"/>
</dbReference>
<feature type="domain" description="SH2" evidence="8">
    <location>
        <begin position="460"/>
        <end position="556"/>
    </location>
</feature>
<evidence type="ECO:0000259" key="8">
    <source>
        <dbReference type="PROSITE" id="PS50001"/>
    </source>
</evidence>
<dbReference type="AlphaFoldDB" id="A0A665UIW1"/>
<dbReference type="SUPFAM" id="SSF54236">
    <property type="entry name" value="Ubiquitin-like"/>
    <property type="match status" value="1"/>
</dbReference>
<name>A0A665UIW1_ECHNA</name>
<dbReference type="PRINTS" id="PR00401">
    <property type="entry name" value="SH2DOMAIN"/>
</dbReference>
<dbReference type="PANTHER" id="PTHR11243:SF4">
    <property type="entry name" value="GROWTH FACTOR RECEPTOR-BOUND PROTEIN 10"/>
    <property type="match status" value="1"/>
</dbReference>
<dbReference type="InterPro" id="IPR039665">
    <property type="entry name" value="PH_APBB1IP"/>
</dbReference>
<dbReference type="Pfam" id="PF00169">
    <property type="entry name" value="PH"/>
    <property type="match status" value="1"/>
</dbReference>
<keyword evidence="4" id="KW-0597">Phosphoprotein</keyword>
<dbReference type="Pfam" id="PF21989">
    <property type="entry name" value="RA_2"/>
    <property type="match status" value="1"/>
</dbReference>
<dbReference type="InterPro" id="IPR001849">
    <property type="entry name" value="PH_domain"/>
</dbReference>
<dbReference type="Gene3D" id="3.30.505.10">
    <property type="entry name" value="SH2 domain"/>
    <property type="match status" value="1"/>
</dbReference>
<dbReference type="PROSITE" id="PS50003">
    <property type="entry name" value="PH_DOMAIN"/>
    <property type="match status" value="1"/>
</dbReference>
<feature type="compositionally biased region" description="Polar residues" evidence="7">
    <location>
        <begin position="84"/>
        <end position="94"/>
    </location>
</feature>
<keyword evidence="12" id="KW-1185">Reference proteome</keyword>
<dbReference type="SUPFAM" id="SSF55550">
    <property type="entry name" value="SH2 domain"/>
    <property type="match status" value="1"/>
</dbReference>
<dbReference type="Gene3D" id="3.10.20.90">
    <property type="entry name" value="Phosphatidylinositol 3-kinase Catalytic Subunit, Chain A, domain 1"/>
    <property type="match status" value="1"/>
</dbReference>
<feature type="compositionally biased region" description="Polar residues" evidence="7">
    <location>
        <begin position="59"/>
        <end position="69"/>
    </location>
</feature>
<dbReference type="CDD" id="cd10415">
    <property type="entry name" value="SH2_Grb10"/>
    <property type="match status" value="1"/>
</dbReference>
<evidence type="ECO:0000259" key="9">
    <source>
        <dbReference type="PROSITE" id="PS50003"/>
    </source>
</evidence>
<dbReference type="InterPro" id="IPR035037">
    <property type="entry name" value="Grb10_SH2"/>
</dbReference>
<dbReference type="InterPro" id="IPR036860">
    <property type="entry name" value="SH2_dom_sf"/>
</dbReference>
<proteinExistence type="inferred from homology"/>
<evidence type="ECO:0000313" key="11">
    <source>
        <dbReference type="Ensembl" id="ENSENLP00000019325.1"/>
    </source>
</evidence>
<evidence type="ECO:0000256" key="3">
    <source>
        <dbReference type="ARBA" id="ARBA00022490"/>
    </source>
</evidence>
<dbReference type="InterPro" id="IPR015042">
    <property type="entry name" value="BPS-dom"/>
</dbReference>
<comment type="similarity">
    <text evidence="2">Belongs to the GRB7/10/14 family.</text>
</comment>
<dbReference type="SMART" id="SM00233">
    <property type="entry name" value="PH"/>
    <property type="match status" value="1"/>
</dbReference>
<keyword evidence="5 6" id="KW-0727">SH2 domain</keyword>
<feature type="domain" description="Ras-associating" evidence="10">
    <location>
        <begin position="154"/>
        <end position="238"/>
    </location>
</feature>
<feature type="region of interest" description="Disordered" evidence="7">
    <location>
        <begin position="59"/>
        <end position="97"/>
    </location>
</feature>
<protein>
    <submittedName>
        <fullName evidence="11">Growth factor receptor-bound protein 10-like</fullName>
    </submittedName>
</protein>
<dbReference type="FunFam" id="3.10.20.90:FF:000056">
    <property type="entry name" value="growth factor receptor-bound protein 10 isoform X1"/>
    <property type="match status" value="1"/>
</dbReference>
<evidence type="ECO:0000256" key="5">
    <source>
        <dbReference type="ARBA" id="ARBA00022999"/>
    </source>
</evidence>
<dbReference type="GO" id="GO:0008286">
    <property type="term" value="P:insulin receptor signaling pathway"/>
    <property type="evidence" value="ECO:0007669"/>
    <property type="project" value="TreeGrafter"/>
</dbReference>
<dbReference type="PANTHER" id="PTHR11243">
    <property type="entry name" value="GROWTH FACTOR RECEPTOR-BOUND PROTEIN"/>
    <property type="match status" value="1"/>
</dbReference>
<dbReference type="CDD" id="cd01259">
    <property type="entry name" value="PH_APBB1IP"/>
    <property type="match status" value="1"/>
</dbReference>
<evidence type="ECO:0000256" key="7">
    <source>
        <dbReference type="SAM" id="MobiDB-lite"/>
    </source>
</evidence>
<evidence type="ECO:0000259" key="10">
    <source>
        <dbReference type="PROSITE" id="PS50200"/>
    </source>
</evidence>
<dbReference type="FunFam" id="2.30.29.30:FF:000062">
    <property type="entry name" value="growth factor receptor-bound protein 10 isoform X1"/>
    <property type="match status" value="1"/>
</dbReference>
<reference evidence="11" key="1">
    <citation type="submission" date="2021-04" db="EMBL/GenBank/DDBJ databases">
        <authorList>
            <consortium name="Wellcome Sanger Institute Data Sharing"/>
        </authorList>
    </citation>
    <scope>NUCLEOTIDE SEQUENCE [LARGE SCALE GENOMIC DNA]</scope>
</reference>
<dbReference type="Gene3D" id="2.30.29.30">
    <property type="entry name" value="Pleckstrin-homology domain (PH domain)/Phosphotyrosine-binding domain (PTB)"/>
    <property type="match status" value="1"/>
</dbReference>
<dbReference type="PROSITE" id="PS50200">
    <property type="entry name" value="RA"/>
    <property type="match status" value="1"/>
</dbReference>
<dbReference type="Ensembl" id="ENSENLT00000020036.1">
    <property type="protein sequence ID" value="ENSENLP00000019325.1"/>
    <property type="gene ID" value="ENSENLG00000007409.1"/>
</dbReference>